<comment type="caution">
    <text evidence="5">The sequence shown here is derived from an EMBL/GenBank/DDBJ whole genome shotgun (WGS) entry which is preliminary data.</text>
</comment>
<dbReference type="InterPro" id="IPR027417">
    <property type="entry name" value="P-loop_NTPase"/>
</dbReference>
<dbReference type="EC" id="2.8.2.-" evidence="3"/>
<organism evidence="5">
    <name type="scientific">Sesamum latifolium</name>
    <dbReference type="NCBI Taxonomy" id="2727402"/>
    <lineage>
        <taxon>Eukaryota</taxon>
        <taxon>Viridiplantae</taxon>
        <taxon>Streptophyta</taxon>
        <taxon>Embryophyta</taxon>
        <taxon>Tracheophyta</taxon>
        <taxon>Spermatophyta</taxon>
        <taxon>Magnoliopsida</taxon>
        <taxon>eudicotyledons</taxon>
        <taxon>Gunneridae</taxon>
        <taxon>Pentapetalae</taxon>
        <taxon>asterids</taxon>
        <taxon>lamiids</taxon>
        <taxon>Lamiales</taxon>
        <taxon>Pedaliaceae</taxon>
        <taxon>Sesamum</taxon>
    </lineage>
</organism>
<feature type="domain" description="Sulfotransferase" evidence="4">
    <location>
        <begin position="28"/>
        <end position="144"/>
    </location>
</feature>
<dbReference type="GO" id="GO:0008146">
    <property type="term" value="F:sulfotransferase activity"/>
    <property type="evidence" value="ECO:0007669"/>
    <property type="project" value="InterPro"/>
</dbReference>
<dbReference type="SUPFAM" id="SSF52540">
    <property type="entry name" value="P-loop containing nucleoside triphosphate hydrolases"/>
    <property type="match status" value="1"/>
</dbReference>
<protein>
    <recommendedName>
        <fullName evidence="3">Sulfotransferase</fullName>
        <ecNumber evidence="3">2.8.2.-</ecNumber>
    </recommendedName>
</protein>
<evidence type="ECO:0000313" key="5">
    <source>
        <dbReference type="EMBL" id="KAL0451099.1"/>
    </source>
</evidence>
<dbReference type="Pfam" id="PF00685">
    <property type="entry name" value="Sulfotransfer_1"/>
    <property type="match status" value="1"/>
</dbReference>
<proteinExistence type="inferred from homology"/>
<dbReference type="InterPro" id="IPR000863">
    <property type="entry name" value="Sulfotransferase_dom"/>
</dbReference>
<evidence type="ECO:0000259" key="4">
    <source>
        <dbReference type="Pfam" id="PF00685"/>
    </source>
</evidence>
<comment type="similarity">
    <text evidence="1 3">Belongs to the sulfotransferase 1 family.</text>
</comment>
<name>A0AAW2XAI6_9LAMI</name>
<reference evidence="5" key="1">
    <citation type="submission" date="2020-06" db="EMBL/GenBank/DDBJ databases">
        <authorList>
            <person name="Li T."/>
            <person name="Hu X."/>
            <person name="Zhang T."/>
            <person name="Song X."/>
            <person name="Zhang H."/>
            <person name="Dai N."/>
            <person name="Sheng W."/>
            <person name="Hou X."/>
            <person name="Wei L."/>
        </authorList>
    </citation>
    <scope>NUCLEOTIDE SEQUENCE</scope>
    <source>
        <strain evidence="5">KEN1</strain>
        <tissue evidence="5">Leaf</tissue>
    </source>
</reference>
<keyword evidence="2 3" id="KW-0808">Transferase</keyword>
<evidence type="ECO:0000256" key="2">
    <source>
        <dbReference type="ARBA" id="ARBA00022679"/>
    </source>
</evidence>
<sequence>MQELHLLYLKKEDGLLLISISIRVSGTRQASPGLFSTHSPHVSLPESVKQNPACKIVYLCRNPKDIFVSLWHFTNKLRPQDTGANSISEVFDLFCRGATLFGPSGSTPWNTGKLSIENPDRVLFLKFEDMKNQPGTHLRRLAEFGFPIFCW</sequence>
<accession>A0AAW2XAI6</accession>
<evidence type="ECO:0000256" key="1">
    <source>
        <dbReference type="ARBA" id="ARBA00005771"/>
    </source>
</evidence>
<dbReference type="AlphaFoldDB" id="A0AAW2XAI6"/>
<dbReference type="PANTHER" id="PTHR11783">
    <property type="entry name" value="SULFOTRANSFERASE SULT"/>
    <property type="match status" value="1"/>
</dbReference>
<gene>
    <name evidence="5" type="ORF">Slati_1666300</name>
</gene>
<dbReference type="EMBL" id="JACGWN010000005">
    <property type="protein sequence ID" value="KAL0451099.1"/>
    <property type="molecule type" value="Genomic_DNA"/>
</dbReference>
<reference evidence="5" key="2">
    <citation type="journal article" date="2024" name="Plant">
        <title>Genomic evolution and insights into agronomic trait innovations of Sesamum species.</title>
        <authorList>
            <person name="Miao H."/>
            <person name="Wang L."/>
            <person name="Qu L."/>
            <person name="Liu H."/>
            <person name="Sun Y."/>
            <person name="Le M."/>
            <person name="Wang Q."/>
            <person name="Wei S."/>
            <person name="Zheng Y."/>
            <person name="Lin W."/>
            <person name="Duan Y."/>
            <person name="Cao H."/>
            <person name="Xiong S."/>
            <person name="Wang X."/>
            <person name="Wei L."/>
            <person name="Li C."/>
            <person name="Ma Q."/>
            <person name="Ju M."/>
            <person name="Zhao R."/>
            <person name="Li G."/>
            <person name="Mu C."/>
            <person name="Tian Q."/>
            <person name="Mei H."/>
            <person name="Zhang T."/>
            <person name="Gao T."/>
            <person name="Zhang H."/>
        </authorList>
    </citation>
    <scope>NUCLEOTIDE SEQUENCE</scope>
    <source>
        <strain evidence="5">KEN1</strain>
    </source>
</reference>
<dbReference type="Gene3D" id="3.40.50.300">
    <property type="entry name" value="P-loop containing nucleotide triphosphate hydrolases"/>
    <property type="match status" value="1"/>
</dbReference>
<evidence type="ECO:0000256" key="3">
    <source>
        <dbReference type="RuleBase" id="RU361155"/>
    </source>
</evidence>